<dbReference type="GO" id="GO:0003700">
    <property type="term" value="F:DNA-binding transcription factor activity"/>
    <property type="evidence" value="ECO:0007669"/>
    <property type="project" value="InterPro"/>
</dbReference>
<dbReference type="OrthoDB" id="3631840at2"/>
<evidence type="ECO:0000256" key="3">
    <source>
        <dbReference type="ARBA" id="ARBA00023163"/>
    </source>
</evidence>
<keyword evidence="2 5" id="KW-0238">DNA-binding</keyword>
<name>A0A1G7SH42_9BURK</name>
<dbReference type="EMBL" id="FNCJ01000002">
    <property type="protein sequence ID" value="SDG22298.1"/>
    <property type="molecule type" value="Genomic_DNA"/>
</dbReference>
<dbReference type="InterPro" id="IPR037923">
    <property type="entry name" value="HTH-like"/>
</dbReference>
<dbReference type="Pfam" id="PF02311">
    <property type="entry name" value="AraC_binding"/>
    <property type="match status" value="1"/>
</dbReference>
<proteinExistence type="predicted"/>
<evidence type="ECO:0000313" key="6">
    <source>
        <dbReference type="Proteomes" id="UP000199706"/>
    </source>
</evidence>
<dbReference type="PANTHER" id="PTHR46796">
    <property type="entry name" value="HTH-TYPE TRANSCRIPTIONAL ACTIVATOR RHAS-RELATED"/>
    <property type="match status" value="1"/>
</dbReference>
<dbReference type="Pfam" id="PF12833">
    <property type="entry name" value="HTH_18"/>
    <property type="match status" value="1"/>
</dbReference>
<protein>
    <submittedName>
        <fullName evidence="5">AraC-type DNA-binding protein</fullName>
    </submittedName>
</protein>
<dbReference type="InterPro" id="IPR003313">
    <property type="entry name" value="AraC-bd"/>
</dbReference>
<dbReference type="GO" id="GO:0043565">
    <property type="term" value="F:sequence-specific DNA binding"/>
    <property type="evidence" value="ECO:0007669"/>
    <property type="project" value="InterPro"/>
</dbReference>
<evidence type="ECO:0000256" key="2">
    <source>
        <dbReference type="ARBA" id="ARBA00023125"/>
    </source>
</evidence>
<keyword evidence="1" id="KW-0805">Transcription regulation</keyword>
<dbReference type="AlphaFoldDB" id="A0A1G7SH42"/>
<feature type="domain" description="HTH araC/xylS-type" evidence="4">
    <location>
        <begin position="182"/>
        <end position="279"/>
    </location>
</feature>
<gene>
    <name evidence="5" type="ORF">SAMN05216466_102517</name>
</gene>
<accession>A0A1G7SH42</accession>
<organism evidence="5 6">
    <name type="scientific">Paraburkholderia phenazinium</name>
    <dbReference type="NCBI Taxonomy" id="60549"/>
    <lineage>
        <taxon>Bacteria</taxon>
        <taxon>Pseudomonadati</taxon>
        <taxon>Pseudomonadota</taxon>
        <taxon>Betaproteobacteria</taxon>
        <taxon>Burkholderiales</taxon>
        <taxon>Burkholderiaceae</taxon>
        <taxon>Paraburkholderia</taxon>
    </lineage>
</organism>
<dbReference type="PROSITE" id="PS01124">
    <property type="entry name" value="HTH_ARAC_FAMILY_2"/>
    <property type="match status" value="1"/>
</dbReference>
<dbReference type="SMART" id="SM00342">
    <property type="entry name" value="HTH_ARAC"/>
    <property type="match status" value="1"/>
</dbReference>
<dbReference type="InterPro" id="IPR018060">
    <property type="entry name" value="HTH_AraC"/>
</dbReference>
<evidence type="ECO:0000259" key="4">
    <source>
        <dbReference type="PROSITE" id="PS01124"/>
    </source>
</evidence>
<dbReference type="Proteomes" id="UP000199706">
    <property type="component" value="Unassembled WGS sequence"/>
</dbReference>
<evidence type="ECO:0000313" key="5">
    <source>
        <dbReference type="EMBL" id="SDG22298.1"/>
    </source>
</evidence>
<reference evidence="5 6" key="1">
    <citation type="submission" date="2016-10" db="EMBL/GenBank/DDBJ databases">
        <authorList>
            <person name="de Groot N.N."/>
        </authorList>
    </citation>
    <scope>NUCLEOTIDE SEQUENCE [LARGE SCALE GENOMIC DNA]</scope>
    <source>
        <strain evidence="5 6">LMG 2247</strain>
    </source>
</reference>
<sequence>MASGSSKQEVLFWRDGALEGAALATARYGAHEFERHVHDELVIMMTELGAGQCHTRAGSDVSGAGTVLVFEPGEYHSGAVWEDKAWHYRAIYLDMHGLAALSAVFSDDSRGDRPLSIPPGLYPDPQLCRLLLKAHASLDETNRTPLMERQANWWAAMGMLFGRYGQPRPVINELGRDTQKMARVRDYIAAQFARDIPIDELAAVANLSRFHLIRAFRKEYGLPPHAYANQVRLIAAKQLLALGRSAADAAASAGFYDQSHLNRVFKRAYGITPGAYAALKPAF</sequence>
<evidence type="ECO:0000256" key="1">
    <source>
        <dbReference type="ARBA" id="ARBA00023015"/>
    </source>
</evidence>
<dbReference type="RefSeq" id="WP_090682660.1">
    <property type="nucleotide sequence ID" value="NZ_CADERL010000002.1"/>
</dbReference>
<dbReference type="InterPro" id="IPR009057">
    <property type="entry name" value="Homeodomain-like_sf"/>
</dbReference>
<keyword evidence="3" id="KW-0804">Transcription</keyword>
<dbReference type="Gene3D" id="1.10.10.60">
    <property type="entry name" value="Homeodomain-like"/>
    <property type="match status" value="2"/>
</dbReference>
<dbReference type="InterPro" id="IPR050204">
    <property type="entry name" value="AraC_XylS_family_regulators"/>
</dbReference>
<dbReference type="PANTHER" id="PTHR46796:SF2">
    <property type="entry name" value="TRANSCRIPTIONAL REGULATORY PROTEIN"/>
    <property type="match status" value="1"/>
</dbReference>
<dbReference type="SUPFAM" id="SSF46689">
    <property type="entry name" value="Homeodomain-like"/>
    <property type="match status" value="2"/>
</dbReference>
<dbReference type="SUPFAM" id="SSF51215">
    <property type="entry name" value="Regulatory protein AraC"/>
    <property type="match status" value="1"/>
</dbReference>